<name>A0A5C5G796_9BASI</name>
<organism evidence="3 4">
    <name type="scientific">Rhodotorula diobovata</name>
    <dbReference type="NCBI Taxonomy" id="5288"/>
    <lineage>
        <taxon>Eukaryota</taxon>
        <taxon>Fungi</taxon>
        <taxon>Dikarya</taxon>
        <taxon>Basidiomycota</taxon>
        <taxon>Pucciniomycotina</taxon>
        <taxon>Microbotryomycetes</taxon>
        <taxon>Sporidiobolales</taxon>
        <taxon>Sporidiobolaceae</taxon>
        <taxon>Rhodotorula</taxon>
    </lineage>
</organism>
<feature type="signal peptide" evidence="2">
    <location>
        <begin position="1"/>
        <end position="19"/>
    </location>
</feature>
<evidence type="ECO:0000256" key="2">
    <source>
        <dbReference type="SAM" id="SignalP"/>
    </source>
</evidence>
<keyword evidence="4" id="KW-1185">Reference proteome</keyword>
<feature type="chain" id="PRO_5022826048" description="Proteophosphoglycan ppg4" evidence="2">
    <location>
        <begin position="20"/>
        <end position="237"/>
    </location>
</feature>
<protein>
    <recommendedName>
        <fullName evidence="5">Proteophosphoglycan ppg4</fullName>
    </recommendedName>
</protein>
<dbReference type="Proteomes" id="UP000311382">
    <property type="component" value="Unassembled WGS sequence"/>
</dbReference>
<evidence type="ECO:0000256" key="1">
    <source>
        <dbReference type="SAM" id="MobiDB-lite"/>
    </source>
</evidence>
<reference evidence="3 4" key="1">
    <citation type="submission" date="2019-03" db="EMBL/GenBank/DDBJ databases">
        <title>Rhodosporidium diobovatum UCD-FST 08-225 genome sequencing, assembly, and annotation.</title>
        <authorList>
            <person name="Fakankun I.U."/>
            <person name="Fristensky B."/>
            <person name="Levin D.B."/>
        </authorList>
    </citation>
    <scope>NUCLEOTIDE SEQUENCE [LARGE SCALE GENOMIC DNA]</scope>
    <source>
        <strain evidence="3 4">UCD-FST 08-225</strain>
    </source>
</reference>
<dbReference type="EMBL" id="SOZI01000003">
    <property type="protein sequence ID" value="TNY24356.1"/>
    <property type="molecule type" value="Genomic_DNA"/>
</dbReference>
<feature type="region of interest" description="Disordered" evidence="1">
    <location>
        <begin position="86"/>
        <end position="148"/>
    </location>
</feature>
<evidence type="ECO:0008006" key="5">
    <source>
        <dbReference type="Google" id="ProtNLM"/>
    </source>
</evidence>
<proteinExistence type="predicted"/>
<sequence length="237" mass="24121">MKFSLAALATSLLAAASVSEQHPLEPRRRRHERRWLSRRLGRPVTRVEPGPVRRRLERRRAGYGLGRLGAPRGRVPHVAVRVHPRRGCAPDGLGAPVRPGRPHLGSRQPHGKLFPDVADADGSEAAVRERRCPSRAEPSPSFALREPDPDLSLARARSAQVSSYVFSNPSLSALARGALGLAGVAGGSSGAAGSAGTPAASSGGSGSGGSNGAGVLSAGLGAVAVFAGVAAGAAAVL</sequence>
<gene>
    <name evidence="3" type="ORF">DMC30DRAFT_164550</name>
</gene>
<evidence type="ECO:0000313" key="4">
    <source>
        <dbReference type="Proteomes" id="UP000311382"/>
    </source>
</evidence>
<dbReference type="AlphaFoldDB" id="A0A5C5G796"/>
<comment type="caution">
    <text evidence="3">The sequence shown here is derived from an EMBL/GenBank/DDBJ whole genome shotgun (WGS) entry which is preliminary data.</text>
</comment>
<accession>A0A5C5G796</accession>
<keyword evidence="2" id="KW-0732">Signal</keyword>
<evidence type="ECO:0000313" key="3">
    <source>
        <dbReference type="EMBL" id="TNY24356.1"/>
    </source>
</evidence>